<dbReference type="InterPro" id="IPR053214">
    <property type="entry name" value="LysM12-like"/>
</dbReference>
<keyword evidence="1" id="KW-0147">Chitin-binding</keyword>
<keyword evidence="2" id="KW-0843">Virulence</keyword>
<evidence type="ECO:0000313" key="3">
    <source>
        <dbReference type="EMBL" id="KND86736.1"/>
    </source>
</evidence>
<dbReference type="AlphaFoldDB" id="A0A0L0MY87"/>
<dbReference type="EMBL" id="LFRF01000050">
    <property type="protein sequence ID" value="KND86736.1"/>
    <property type="molecule type" value="Genomic_DNA"/>
</dbReference>
<name>A0A0L0MY87_TOLOC</name>
<dbReference type="SUPFAM" id="SSF51445">
    <property type="entry name" value="(Trans)glycosidases"/>
    <property type="match status" value="1"/>
</dbReference>
<accession>A0A0L0MY87</accession>
<comment type="caution">
    <text evidence="3">The sequence shown here is derived from an EMBL/GenBank/DDBJ whole genome shotgun (WGS) entry which is preliminary data.</text>
</comment>
<dbReference type="Gene3D" id="3.20.20.80">
    <property type="entry name" value="Glycosidases"/>
    <property type="match status" value="1"/>
</dbReference>
<reference evidence="3 4" key="1">
    <citation type="journal article" date="2015" name="BMC Genomics">
        <title>The genome of the truffle-parasite Tolypocladium ophioglossoides and the evolution of antifungal peptaibiotics.</title>
        <authorList>
            <person name="Quandt C.A."/>
            <person name="Bushley K.E."/>
            <person name="Spatafora J.W."/>
        </authorList>
    </citation>
    <scope>NUCLEOTIDE SEQUENCE [LARGE SCALE GENOMIC DNA]</scope>
    <source>
        <strain evidence="3 4">CBS 100239</strain>
    </source>
</reference>
<dbReference type="InterPro" id="IPR017853">
    <property type="entry name" value="GH"/>
</dbReference>
<sequence length="184" mass="20629">MLTDVFQVYLEDEYAKYQFEQFKKLRGPRPVLSFGGWTFSAERPNYAISRNVSNIAKFINDNGLDGAYDIPGILPPDNINEGTAYALFLRILRSRLNSDLSIAAPAFYCDLKQFPILKHLRDCGLYRLYDVRPAPTSMITKAGVPSGKIIVGVTTYGSFQRWIRHAPVPIVSWPAPPSKAAPES</sequence>
<evidence type="ECO:0000256" key="1">
    <source>
        <dbReference type="ARBA" id="ARBA00022669"/>
    </source>
</evidence>
<evidence type="ECO:0000313" key="4">
    <source>
        <dbReference type="Proteomes" id="UP000036947"/>
    </source>
</evidence>
<gene>
    <name evidence="3" type="ORF">TOPH_08630</name>
</gene>
<dbReference type="STRING" id="1163406.A0A0L0MY87"/>
<dbReference type="PANTHER" id="PTHR47700:SF2">
    <property type="entry name" value="CHITINASE"/>
    <property type="match status" value="1"/>
</dbReference>
<dbReference type="Proteomes" id="UP000036947">
    <property type="component" value="Unassembled WGS sequence"/>
</dbReference>
<organism evidence="3 4">
    <name type="scientific">Tolypocladium ophioglossoides (strain CBS 100239)</name>
    <name type="common">Snaketongue truffleclub</name>
    <name type="synonym">Elaphocordyceps ophioglossoides</name>
    <dbReference type="NCBI Taxonomy" id="1163406"/>
    <lineage>
        <taxon>Eukaryota</taxon>
        <taxon>Fungi</taxon>
        <taxon>Dikarya</taxon>
        <taxon>Ascomycota</taxon>
        <taxon>Pezizomycotina</taxon>
        <taxon>Sordariomycetes</taxon>
        <taxon>Hypocreomycetidae</taxon>
        <taxon>Hypocreales</taxon>
        <taxon>Ophiocordycipitaceae</taxon>
        <taxon>Tolypocladium</taxon>
    </lineage>
</organism>
<keyword evidence="4" id="KW-1185">Reference proteome</keyword>
<dbReference type="OrthoDB" id="73875at2759"/>
<dbReference type="GO" id="GO:0008061">
    <property type="term" value="F:chitin binding"/>
    <property type="evidence" value="ECO:0007669"/>
    <property type="project" value="UniProtKB-KW"/>
</dbReference>
<proteinExistence type="predicted"/>
<protein>
    <submittedName>
        <fullName evidence="3">Killer toxin subunits alpha/beta</fullName>
    </submittedName>
</protein>
<evidence type="ECO:0000256" key="2">
    <source>
        <dbReference type="ARBA" id="ARBA00023026"/>
    </source>
</evidence>
<dbReference type="PANTHER" id="PTHR47700">
    <property type="entry name" value="V CHITINASE, PUTATIVE (AFU_ORTHOLOGUE AFUA_6G13720)-RELATED"/>
    <property type="match status" value="1"/>
</dbReference>